<dbReference type="STRING" id="36087.A0A077Z7X7"/>
<evidence type="ECO:0000256" key="3">
    <source>
        <dbReference type="ARBA" id="ARBA00022692"/>
    </source>
</evidence>
<evidence type="ECO:0000256" key="9">
    <source>
        <dbReference type="ARBA" id="ARBA00048048"/>
    </source>
</evidence>
<accession>A0A077Z7X7</accession>
<keyword evidence="7" id="KW-0449">Lipoprotein</keyword>
<dbReference type="OrthoDB" id="4096362at2759"/>
<evidence type="ECO:0000313" key="13">
    <source>
        <dbReference type="Proteomes" id="UP000030665"/>
    </source>
</evidence>
<dbReference type="PANTHER" id="PTHR22883">
    <property type="entry name" value="ZINC FINGER DHHC DOMAIN CONTAINING PROTEIN"/>
    <property type="match status" value="1"/>
</dbReference>
<dbReference type="EMBL" id="HG806056">
    <property type="protein sequence ID" value="CDW56572.1"/>
    <property type="molecule type" value="Genomic_DNA"/>
</dbReference>
<comment type="domain">
    <text evidence="10">The DHHC domain is required for palmitoyltransferase activity.</text>
</comment>
<proteinExistence type="inferred from homology"/>
<keyword evidence="5 10" id="KW-0472">Membrane</keyword>
<reference evidence="12" key="2">
    <citation type="submission" date="2014-03" db="EMBL/GenBank/DDBJ databases">
        <title>The whipworm genome and dual-species transcriptomics of an intimate host-pathogen interaction.</title>
        <authorList>
            <person name="Foth B.J."/>
            <person name="Tsai I.J."/>
            <person name="Reid A.J."/>
            <person name="Bancroft A.J."/>
            <person name="Nichol S."/>
            <person name="Tracey A."/>
            <person name="Holroyd N."/>
            <person name="Cotton J.A."/>
            <person name="Stanley E.J."/>
            <person name="Zarowiecki M."/>
            <person name="Liu J.Z."/>
            <person name="Huckvale T."/>
            <person name="Cooper P.J."/>
            <person name="Grencis R.K."/>
            <person name="Berriman M."/>
        </authorList>
    </citation>
    <scope>NUCLEOTIDE SEQUENCE [LARGE SCALE GENOMIC DNA]</scope>
</reference>
<comment type="similarity">
    <text evidence="10">Belongs to the DHHC palmitoyltransferase family.</text>
</comment>
<dbReference type="GO" id="GO:0005794">
    <property type="term" value="C:Golgi apparatus"/>
    <property type="evidence" value="ECO:0007669"/>
    <property type="project" value="TreeGrafter"/>
</dbReference>
<gene>
    <name evidence="12" type="ORF">TTRE_0000485201</name>
</gene>
<dbReference type="Proteomes" id="UP000030665">
    <property type="component" value="Unassembled WGS sequence"/>
</dbReference>
<dbReference type="PROSITE" id="PS50216">
    <property type="entry name" value="DHHC"/>
    <property type="match status" value="1"/>
</dbReference>
<feature type="transmembrane region" description="Helical" evidence="10">
    <location>
        <begin position="34"/>
        <end position="53"/>
    </location>
</feature>
<evidence type="ECO:0000256" key="5">
    <source>
        <dbReference type="ARBA" id="ARBA00023136"/>
    </source>
</evidence>
<evidence type="ECO:0000256" key="4">
    <source>
        <dbReference type="ARBA" id="ARBA00022989"/>
    </source>
</evidence>
<reference evidence="12" key="1">
    <citation type="submission" date="2014-01" db="EMBL/GenBank/DDBJ databases">
        <authorList>
            <person name="Aslett M."/>
        </authorList>
    </citation>
    <scope>NUCLEOTIDE SEQUENCE</scope>
</reference>
<evidence type="ECO:0000256" key="7">
    <source>
        <dbReference type="ARBA" id="ARBA00023288"/>
    </source>
</evidence>
<dbReference type="GO" id="GO:0005783">
    <property type="term" value="C:endoplasmic reticulum"/>
    <property type="evidence" value="ECO:0007669"/>
    <property type="project" value="TreeGrafter"/>
</dbReference>
<feature type="transmembrane region" description="Helical" evidence="10">
    <location>
        <begin position="223"/>
        <end position="244"/>
    </location>
</feature>
<evidence type="ECO:0000256" key="10">
    <source>
        <dbReference type="RuleBase" id="RU079119"/>
    </source>
</evidence>
<evidence type="ECO:0000256" key="2">
    <source>
        <dbReference type="ARBA" id="ARBA00022679"/>
    </source>
</evidence>
<keyword evidence="2 10" id="KW-0808">Transferase</keyword>
<keyword evidence="3 10" id="KW-0812">Transmembrane</keyword>
<feature type="domain" description="Palmitoyltransferase DHHC" evidence="11">
    <location>
        <begin position="137"/>
        <end position="257"/>
    </location>
</feature>
<feature type="transmembrane region" description="Helical" evidence="10">
    <location>
        <begin position="179"/>
        <end position="202"/>
    </location>
</feature>
<evidence type="ECO:0000256" key="1">
    <source>
        <dbReference type="ARBA" id="ARBA00004127"/>
    </source>
</evidence>
<dbReference type="Pfam" id="PF01529">
    <property type="entry name" value="DHHC"/>
    <property type="match status" value="1"/>
</dbReference>
<keyword evidence="4 10" id="KW-1133">Transmembrane helix</keyword>
<keyword evidence="8 10" id="KW-0012">Acyltransferase</keyword>
<sequence>MAVESLKRKRVWQVHQGQNKFFCDGRVVTSNSLSTLPVTIMLILVTMTFFYIFDVPYFCKKFSCAIAAVACCLTAVCAISLYLSAFADPGILPRANSAQCEELNRFLSASGIYVPKKGVLVAPPFTAIEDGQMVLIKFCSTCKIYRPAKCSHCSVCDNCVERFDHHCPWLGNCIGRRNYASFFLFISCLSMLIVFVLTCEVVRIIDECDSYGKFVAQNPFSTIVLFVTLVTSLPVVSLTAYHAYLVCVSASTCTDLKQLIDPNPLHAPVYLRLDLTWKRCWKNCALVFCESLPPGIDFRAYVQEEKNTNIELAR</sequence>
<evidence type="ECO:0000256" key="6">
    <source>
        <dbReference type="ARBA" id="ARBA00023139"/>
    </source>
</evidence>
<protein>
    <recommendedName>
        <fullName evidence="10">Palmitoyltransferase</fullName>
        <ecNumber evidence="10">2.3.1.225</ecNumber>
    </recommendedName>
</protein>
<keyword evidence="13" id="KW-1185">Reference proteome</keyword>
<dbReference type="InterPro" id="IPR039859">
    <property type="entry name" value="PFA4/ZDH16/20/ERF2-like"/>
</dbReference>
<evidence type="ECO:0000313" key="12">
    <source>
        <dbReference type="EMBL" id="CDW56572.1"/>
    </source>
</evidence>
<name>A0A077Z7X7_TRITR</name>
<dbReference type="GO" id="GO:0019706">
    <property type="term" value="F:protein-cysteine S-palmitoyltransferase activity"/>
    <property type="evidence" value="ECO:0007669"/>
    <property type="project" value="UniProtKB-EC"/>
</dbReference>
<evidence type="ECO:0000256" key="8">
    <source>
        <dbReference type="ARBA" id="ARBA00023315"/>
    </source>
</evidence>
<evidence type="ECO:0000259" key="11">
    <source>
        <dbReference type="Pfam" id="PF01529"/>
    </source>
</evidence>
<dbReference type="InterPro" id="IPR001594">
    <property type="entry name" value="Palmitoyltrfase_DHHC"/>
</dbReference>
<dbReference type="EC" id="2.3.1.225" evidence="10"/>
<dbReference type="PANTHER" id="PTHR22883:SF43">
    <property type="entry name" value="PALMITOYLTRANSFERASE APP"/>
    <property type="match status" value="1"/>
</dbReference>
<dbReference type="AlphaFoldDB" id="A0A077Z7X7"/>
<feature type="transmembrane region" description="Helical" evidence="10">
    <location>
        <begin position="65"/>
        <end position="87"/>
    </location>
</feature>
<keyword evidence="6" id="KW-0564">Palmitate</keyword>
<comment type="catalytic activity">
    <reaction evidence="9 10">
        <text>L-cysteinyl-[protein] + hexadecanoyl-CoA = S-hexadecanoyl-L-cysteinyl-[protein] + CoA</text>
        <dbReference type="Rhea" id="RHEA:36683"/>
        <dbReference type="Rhea" id="RHEA-COMP:10131"/>
        <dbReference type="Rhea" id="RHEA-COMP:11032"/>
        <dbReference type="ChEBI" id="CHEBI:29950"/>
        <dbReference type="ChEBI" id="CHEBI:57287"/>
        <dbReference type="ChEBI" id="CHEBI:57379"/>
        <dbReference type="ChEBI" id="CHEBI:74151"/>
        <dbReference type="EC" id="2.3.1.225"/>
    </reaction>
</comment>
<organism evidence="12 13">
    <name type="scientific">Trichuris trichiura</name>
    <name type="common">Whipworm</name>
    <name type="synonym">Trichocephalus trichiurus</name>
    <dbReference type="NCBI Taxonomy" id="36087"/>
    <lineage>
        <taxon>Eukaryota</taxon>
        <taxon>Metazoa</taxon>
        <taxon>Ecdysozoa</taxon>
        <taxon>Nematoda</taxon>
        <taxon>Enoplea</taxon>
        <taxon>Dorylaimia</taxon>
        <taxon>Trichinellida</taxon>
        <taxon>Trichuridae</taxon>
        <taxon>Trichuris</taxon>
    </lineage>
</organism>
<dbReference type="GO" id="GO:0006612">
    <property type="term" value="P:protein targeting to membrane"/>
    <property type="evidence" value="ECO:0007669"/>
    <property type="project" value="TreeGrafter"/>
</dbReference>
<comment type="subcellular location">
    <subcellularLocation>
        <location evidence="1">Endomembrane system</location>
        <topology evidence="1">Multi-pass membrane protein</topology>
    </subcellularLocation>
</comment>